<accession>A0A7Z0IJ29</accession>
<dbReference type="PANTHER" id="PTHR43692">
    <property type="entry name" value="UDP-N-ACETYLMURAMOYLALANINE--D-GLUTAMATE LIGASE"/>
    <property type="match status" value="1"/>
</dbReference>
<evidence type="ECO:0000313" key="12">
    <source>
        <dbReference type="Proteomes" id="UP000539111"/>
    </source>
</evidence>
<keyword evidence="7 8" id="KW-0133">Cell shape</keyword>
<keyword evidence="4 7" id="KW-0436">Ligase</keyword>
<keyword evidence="7 8" id="KW-0573">Peptidoglycan synthesis</keyword>
<dbReference type="Gene3D" id="3.40.1190.10">
    <property type="entry name" value="Mur-like, catalytic domain"/>
    <property type="match status" value="1"/>
</dbReference>
<dbReference type="Gene3D" id="3.40.50.720">
    <property type="entry name" value="NAD(P)-binding Rossmann-like Domain"/>
    <property type="match status" value="1"/>
</dbReference>
<feature type="binding site" evidence="7">
    <location>
        <begin position="137"/>
        <end position="143"/>
    </location>
    <ligand>
        <name>ATP</name>
        <dbReference type="ChEBI" id="CHEBI:30616"/>
    </ligand>
</feature>
<dbReference type="Pfam" id="PF02875">
    <property type="entry name" value="Mur_ligase_C"/>
    <property type="match status" value="1"/>
</dbReference>
<dbReference type="SUPFAM" id="SSF51984">
    <property type="entry name" value="MurCD N-terminal domain"/>
    <property type="match status" value="1"/>
</dbReference>
<protein>
    <recommendedName>
        <fullName evidence="7 8">UDP-N-acetylmuramoylalanine--D-glutamate ligase</fullName>
        <ecNumber evidence="7 8">6.3.2.9</ecNumber>
    </recommendedName>
    <alternativeName>
        <fullName evidence="7">D-glutamic acid-adding enzyme</fullName>
    </alternativeName>
    <alternativeName>
        <fullName evidence="7">UDP-N-acetylmuramoyl-L-alanyl-D-glutamate synthetase</fullName>
    </alternativeName>
</protein>
<sequence>MGSRTLTPAERITGPGSDLSGLTVVVAGLGVQGLPVALHLAERGASVIASDARPADRLDERVQLLEVWDADLRLGADLGPDDVDLTGVDLVVPTAGMRPSRPLLQAAADAGVPVWGEVEIAWRIRDDSSAPWLAVTGTNGKTTVNTLCTAILNAGGVHAVAAGNVGRSLVEAVLDDAPDVLVVELSSFQLHRTLTMEPMAAACLNVAPDHLDWHGSMDAYVADKARIYARTERACIYNTADDVTRRMVEEADVAEGARAIGVGLGVPGPSEFGVVDGVLCDRAFVPNRYAAAAGLAELADVSTASGLPADSPPPDHQVFNVLAAAALARAYGVRPDAVAAALAEATPGAHRIHTVTTVGGVRWIDDSKATNPHAAAAALSAFDSIVWIAGGLAKGAAYDDLVTSCAGRLRAVVVIGTDSSELKAALARHAPQVPVIAVENRETGKDGLERGESVMRQAVASASEAAEPGDVVLLAPAAASMDQFPSYAERGDLFARFALGGA</sequence>
<dbReference type="GO" id="GO:0005524">
    <property type="term" value="F:ATP binding"/>
    <property type="evidence" value="ECO:0007669"/>
    <property type="project" value="UniProtKB-UniRule"/>
</dbReference>
<dbReference type="GO" id="GO:0008764">
    <property type="term" value="F:UDP-N-acetylmuramoylalanine-D-glutamate ligase activity"/>
    <property type="evidence" value="ECO:0007669"/>
    <property type="project" value="UniProtKB-UniRule"/>
</dbReference>
<keyword evidence="7 8" id="KW-0131">Cell cycle</keyword>
<evidence type="ECO:0000259" key="9">
    <source>
        <dbReference type="Pfam" id="PF02875"/>
    </source>
</evidence>
<name>A0A7Z0IJ29_9MICO</name>
<dbReference type="NCBIfam" id="TIGR01087">
    <property type="entry name" value="murD"/>
    <property type="match status" value="1"/>
</dbReference>
<reference evidence="11 12" key="1">
    <citation type="submission" date="2020-07" db="EMBL/GenBank/DDBJ databases">
        <title>Sequencing the genomes of 1000 actinobacteria strains.</title>
        <authorList>
            <person name="Klenk H.-P."/>
        </authorList>
    </citation>
    <scope>NUCLEOTIDE SEQUENCE [LARGE SCALE GENOMIC DNA]</scope>
    <source>
        <strain evidence="11 12">DSM 26341</strain>
    </source>
</reference>
<feature type="domain" description="Mur ligase central" evidence="10">
    <location>
        <begin position="135"/>
        <end position="254"/>
    </location>
</feature>
<comment type="caution">
    <text evidence="11">The sequence shown here is derived from an EMBL/GenBank/DDBJ whole genome shotgun (WGS) entry which is preliminary data.</text>
</comment>
<dbReference type="GO" id="GO:0008360">
    <property type="term" value="P:regulation of cell shape"/>
    <property type="evidence" value="ECO:0007669"/>
    <property type="project" value="UniProtKB-KW"/>
</dbReference>
<comment type="pathway">
    <text evidence="2 7 8">Cell wall biogenesis; peptidoglycan biosynthesis.</text>
</comment>
<gene>
    <name evidence="7" type="primary">murD</name>
    <name evidence="11" type="ORF">BJY26_003298</name>
</gene>
<dbReference type="GO" id="GO:0051301">
    <property type="term" value="P:cell division"/>
    <property type="evidence" value="ECO:0007669"/>
    <property type="project" value="UniProtKB-KW"/>
</dbReference>
<proteinExistence type="inferred from homology"/>
<dbReference type="InterPro" id="IPR005762">
    <property type="entry name" value="MurD"/>
</dbReference>
<evidence type="ECO:0000256" key="1">
    <source>
        <dbReference type="ARBA" id="ARBA00004496"/>
    </source>
</evidence>
<dbReference type="GO" id="GO:0071555">
    <property type="term" value="P:cell wall organization"/>
    <property type="evidence" value="ECO:0007669"/>
    <property type="project" value="UniProtKB-KW"/>
</dbReference>
<evidence type="ECO:0000256" key="7">
    <source>
        <dbReference type="HAMAP-Rule" id="MF_00639"/>
    </source>
</evidence>
<evidence type="ECO:0000256" key="3">
    <source>
        <dbReference type="ARBA" id="ARBA00022490"/>
    </source>
</evidence>
<dbReference type="InterPro" id="IPR036615">
    <property type="entry name" value="Mur_ligase_C_dom_sf"/>
</dbReference>
<keyword evidence="7 8" id="KW-0132">Cell division</keyword>
<keyword evidence="5 7" id="KW-0547">Nucleotide-binding</keyword>
<evidence type="ECO:0000256" key="6">
    <source>
        <dbReference type="ARBA" id="ARBA00022840"/>
    </source>
</evidence>
<comment type="catalytic activity">
    <reaction evidence="7 8">
        <text>UDP-N-acetyl-alpha-D-muramoyl-L-alanine + D-glutamate + ATP = UDP-N-acetyl-alpha-D-muramoyl-L-alanyl-D-glutamate + ADP + phosphate + H(+)</text>
        <dbReference type="Rhea" id="RHEA:16429"/>
        <dbReference type="ChEBI" id="CHEBI:15378"/>
        <dbReference type="ChEBI" id="CHEBI:29986"/>
        <dbReference type="ChEBI" id="CHEBI:30616"/>
        <dbReference type="ChEBI" id="CHEBI:43474"/>
        <dbReference type="ChEBI" id="CHEBI:83898"/>
        <dbReference type="ChEBI" id="CHEBI:83900"/>
        <dbReference type="ChEBI" id="CHEBI:456216"/>
        <dbReference type="EC" id="6.3.2.9"/>
    </reaction>
</comment>
<dbReference type="UniPathway" id="UPA00219"/>
<evidence type="ECO:0000256" key="5">
    <source>
        <dbReference type="ARBA" id="ARBA00022741"/>
    </source>
</evidence>
<dbReference type="HAMAP" id="MF_00639">
    <property type="entry name" value="MurD"/>
    <property type="match status" value="1"/>
</dbReference>
<evidence type="ECO:0000259" key="10">
    <source>
        <dbReference type="Pfam" id="PF08245"/>
    </source>
</evidence>
<comment type="function">
    <text evidence="7 8">Cell wall formation. Catalyzes the addition of glutamate to the nucleotide precursor UDP-N-acetylmuramoyl-L-alanine (UMA).</text>
</comment>
<keyword evidence="3 7" id="KW-0963">Cytoplasm</keyword>
<dbReference type="AlphaFoldDB" id="A0A7Z0IJ29"/>
<evidence type="ECO:0000256" key="2">
    <source>
        <dbReference type="ARBA" id="ARBA00004752"/>
    </source>
</evidence>
<dbReference type="InterPro" id="IPR004101">
    <property type="entry name" value="Mur_ligase_C"/>
</dbReference>
<comment type="subcellular location">
    <subcellularLocation>
        <location evidence="1 7 8">Cytoplasm</location>
    </subcellularLocation>
</comment>
<keyword evidence="12" id="KW-1185">Reference proteome</keyword>
<organism evidence="11 12">
    <name type="scientific">Spelaeicoccus albus</name>
    <dbReference type="NCBI Taxonomy" id="1280376"/>
    <lineage>
        <taxon>Bacteria</taxon>
        <taxon>Bacillati</taxon>
        <taxon>Actinomycetota</taxon>
        <taxon>Actinomycetes</taxon>
        <taxon>Micrococcales</taxon>
        <taxon>Brevibacteriaceae</taxon>
        <taxon>Spelaeicoccus</taxon>
    </lineage>
</organism>
<evidence type="ECO:0000256" key="8">
    <source>
        <dbReference type="RuleBase" id="RU003664"/>
    </source>
</evidence>
<dbReference type="InterPro" id="IPR036565">
    <property type="entry name" value="Mur-like_cat_sf"/>
</dbReference>
<dbReference type="PANTHER" id="PTHR43692:SF1">
    <property type="entry name" value="UDP-N-ACETYLMURAMOYLALANINE--D-GLUTAMATE LIGASE"/>
    <property type="match status" value="1"/>
</dbReference>
<feature type="domain" description="Mur ligase C-terminal" evidence="9">
    <location>
        <begin position="350"/>
        <end position="477"/>
    </location>
</feature>
<dbReference type="EC" id="6.3.2.9" evidence="7 8"/>
<evidence type="ECO:0000313" key="11">
    <source>
        <dbReference type="EMBL" id="NYI68992.1"/>
    </source>
</evidence>
<evidence type="ECO:0000256" key="4">
    <source>
        <dbReference type="ARBA" id="ARBA00022598"/>
    </source>
</evidence>
<dbReference type="InterPro" id="IPR013221">
    <property type="entry name" value="Mur_ligase_cen"/>
</dbReference>
<dbReference type="Proteomes" id="UP000539111">
    <property type="component" value="Unassembled WGS sequence"/>
</dbReference>
<dbReference type="RefSeq" id="WP_179429259.1">
    <property type="nucleotide sequence ID" value="NZ_JACBZP010000001.1"/>
</dbReference>
<dbReference type="GO" id="GO:0009252">
    <property type="term" value="P:peptidoglycan biosynthetic process"/>
    <property type="evidence" value="ECO:0007669"/>
    <property type="project" value="UniProtKB-UniRule"/>
</dbReference>
<comment type="similarity">
    <text evidence="7">Belongs to the MurCDEF family.</text>
</comment>
<dbReference type="GO" id="GO:0005737">
    <property type="term" value="C:cytoplasm"/>
    <property type="evidence" value="ECO:0007669"/>
    <property type="project" value="UniProtKB-SubCell"/>
</dbReference>
<dbReference type="SUPFAM" id="SSF53623">
    <property type="entry name" value="MurD-like peptide ligases, catalytic domain"/>
    <property type="match status" value="1"/>
</dbReference>
<dbReference type="Pfam" id="PF08245">
    <property type="entry name" value="Mur_ligase_M"/>
    <property type="match status" value="1"/>
</dbReference>
<dbReference type="Gene3D" id="3.90.190.20">
    <property type="entry name" value="Mur ligase, C-terminal domain"/>
    <property type="match status" value="1"/>
</dbReference>
<keyword evidence="6 7" id="KW-0067">ATP-binding</keyword>
<dbReference type="SUPFAM" id="SSF53244">
    <property type="entry name" value="MurD-like peptide ligases, peptide-binding domain"/>
    <property type="match status" value="1"/>
</dbReference>
<keyword evidence="7 8" id="KW-0961">Cell wall biogenesis/degradation</keyword>
<dbReference type="EMBL" id="JACBZP010000001">
    <property type="protein sequence ID" value="NYI68992.1"/>
    <property type="molecule type" value="Genomic_DNA"/>
</dbReference>